<dbReference type="SUPFAM" id="SSF56281">
    <property type="entry name" value="Metallo-hydrolase/oxidoreductase"/>
    <property type="match status" value="1"/>
</dbReference>
<dbReference type="AlphaFoldDB" id="A0A2G7HFF0"/>
<comment type="caution">
    <text evidence="1">The sequence shown here is derived from an EMBL/GenBank/DDBJ whole genome shotgun (WGS) entry which is preliminary data.</text>
</comment>
<evidence type="ECO:0000313" key="2">
    <source>
        <dbReference type="Proteomes" id="UP000231322"/>
    </source>
</evidence>
<organism evidence="1 2">
    <name type="scientific">Clostridium combesii</name>
    <dbReference type="NCBI Taxonomy" id="39481"/>
    <lineage>
        <taxon>Bacteria</taxon>
        <taxon>Bacillati</taxon>
        <taxon>Bacillota</taxon>
        <taxon>Clostridia</taxon>
        <taxon>Eubacteriales</taxon>
        <taxon>Clostridiaceae</taxon>
        <taxon>Clostridium</taxon>
    </lineage>
</organism>
<dbReference type="InterPro" id="IPR036866">
    <property type="entry name" value="RibonucZ/Hydroxyglut_hydro"/>
</dbReference>
<gene>
    <name evidence="1" type="ORF">CS538_10945</name>
</gene>
<evidence type="ECO:0000313" key="1">
    <source>
        <dbReference type="EMBL" id="PIH03851.1"/>
    </source>
</evidence>
<dbReference type="Pfam" id="PF13483">
    <property type="entry name" value="Lactamase_B_3"/>
    <property type="match status" value="1"/>
</dbReference>
<protein>
    <submittedName>
        <fullName evidence="1">MBL fold metallo-hydrolase</fullName>
    </submittedName>
</protein>
<dbReference type="EMBL" id="PEIK01000008">
    <property type="protein sequence ID" value="PIH03851.1"/>
    <property type="molecule type" value="Genomic_DNA"/>
</dbReference>
<reference evidence="1 2" key="1">
    <citation type="submission" date="2017-10" db="EMBL/GenBank/DDBJ databases">
        <title>Reclassification of Eubacterium combesii and discrepancies in the nomenclature of botulinum neurotoxin producing clostridia. Request for an Opinion.</title>
        <authorList>
            <person name="Dobritsa A.P."/>
            <person name="Kutumbaka K.K."/>
            <person name="Samadpour M."/>
        </authorList>
    </citation>
    <scope>NUCLEOTIDE SEQUENCE [LARGE SCALE GENOMIC DNA]</scope>
    <source>
        <strain evidence="1 2">DSM 20696</strain>
    </source>
</reference>
<accession>A0A2G7HFF0</accession>
<proteinExistence type="predicted"/>
<dbReference type="PANTHER" id="PTHR42967">
    <property type="entry name" value="METAL DEPENDENT HYDROLASE"/>
    <property type="match status" value="1"/>
</dbReference>
<dbReference type="PANTHER" id="PTHR42967:SF1">
    <property type="entry name" value="MBL FOLD METALLO-HYDROLASE"/>
    <property type="match status" value="1"/>
</dbReference>
<keyword evidence="2" id="KW-1185">Reference proteome</keyword>
<dbReference type="RefSeq" id="WP_003393464.1">
    <property type="nucleotide sequence ID" value="NZ_PEIK01000008.1"/>
</dbReference>
<sequence length="212" mass="24266">MKIKWLGHSCFILESDTKTTIITDPYEPSIGIHRMDYASDICTISHNHFDHNFKDELNKNCIIIDTPIEYKYEDLKIKGFKSYHDKLNGLKRGSNIIFKFNIDGFNVCHLGDLGHLLPKNFIYNLGPIDVLLVPIGGNYTLNGKEAATLCKNLNSHIVIPMHFGLNNIKIKLDGLEDFLIHMDKNLEIGSNIITLENNIKNYNNMVYILNMI</sequence>
<dbReference type="Gene3D" id="3.60.15.10">
    <property type="entry name" value="Ribonuclease Z/Hydroxyacylglutathione hydrolase-like"/>
    <property type="match status" value="1"/>
</dbReference>
<dbReference type="Proteomes" id="UP000231322">
    <property type="component" value="Unassembled WGS sequence"/>
</dbReference>
<keyword evidence="1" id="KW-0378">Hydrolase</keyword>
<name>A0A2G7HFF0_9CLOT</name>
<dbReference type="GO" id="GO:0016787">
    <property type="term" value="F:hydrolase activity"/>
    <property type="evidence" value="ECO:0007669"/>
    <property type="project" value="UniProtKB-KW"/>
</dbReference>